<organism evidence="2 3">
    <name type="scientific">Potamilus streckersoni</name>
    <dbReference type="NCBI Taxonomy" id="2493646"/>
    <lineage>
        <taxon>Eukaryota</taxon>
        <taxon>Metazoa</taxon>
        <taxon>Spiralia</taxon>
        <taxon>Lophotrochozoa</taxon>
        <taxon>Mollusca</taxon>
        <taxon>Bivalvia</taxon>
        <taxon>Autobranchia</taxon>
        <taxon>Heteroconchia</taxon>
        <taxon>Palaeoheterodonta</taxon>
        <taxon>Unionida</taxon>
        <taxon>Unionoidea</taxon>
        <taxon>Unionidae</taxon>
        <taxon>Ambleminae</taxon>
        <taxon>Lampsilini</taxon>
        <taxon>Potamilus</taxon>
    </lineage>
</organism>
<sequence length="144" mass="16007">MISVIITVTSNVTVSNIFNGYGASIRLPRRSRSPSFMNSLGASERFHSPDIRPTLDQGKYFGRPVVPQPFRPVETRGTKKPHESGQSPPLTGIAKRMITTIRYREIISKGDRIGVALVTFVTSEKYSKELEKNGSLMNNRVGKV</sequence>
<dbReference type="AlphaFoldDB" id="A0AAE0VLG3"/>
<reference evidence="2" key="2">
    <citation type="journal article" date="2021" name="Genome Biol. Evol.">
        <title>Developing a high-quality reference genome for a parasitic bivalve with doubly uniparental inheritance (Bivalvia: Unionida).</title>
        <authorList>
            <person name="Smith C.H."/>
        </authorList>
    </citation>
    <scope>NUCLEOTIDE SEQUENCE</scope>
    <source>
        <strain evidence="2">CHS0354</strain>
        <tissue evidence="2">Mantle</tissue>
    </source>
</reference>
<feature type="compositionally biased region" description="Basic and acidic residues" evidence="1">
    <location>
        <begin position="73"/>
        <end position="83"/>
    </location>
</feature>
<proteinExistence type="predicted"/>
<accession>A0AAE0VLG3</accession>
<evidence type="ECO:0000313" key="2">
    <source>
        <dbReference type="EMBL" id="KAK3581207.1"/>
    </source>
</evidence>
<protein>
    <submittedName>
        <fullName evidence="2">Uncharacterized protein</fullName>
    </submittedName>
</protein>
<evidence type="ECO:0000313" key="3">
    <source>
        <dbReference type="Proteomes" id="UP001195483"/>
    </source>
</evidence>
<dbReference type="EMBL" id="JAEAOA010001462">
    <property type="protein sequence ID" value="KAK3581207.1"/>
    <property type="molecule type" value="Genomic_DNA"/>
</dbReference>
<reference evidence="2" key="3">
    <citation type="submission" date="2023-05" db="EMBL/GenBank/DDBJ databases">
        <authorList>
            <person name="Smith C.H."/>
        </authorList>
    </citation>
    <scope>NUCLEOTIDE SEQUENCE</scope>
    <source>
        <strain evidence="2">CHS0354</strain>
        <tissue evidence="2">Mantle</tissue>
    </source>
</reference>
<feature type="region of interest" description="Disordered" evidence="1">
    <location>
        <begin position="65"/>
        <end position="91"/>
    </location>
</feature>
<reference evidence="2" key="1">
    <citation type="journal article" date="2021" name="Genome Biol. Evol.">
        <title>A High-Quality Reference Genome for a Parasitic Bivalve with Doubly Uniparental Inheritance (Bivalvia: Unionida).</title>
        <authorList>
            <person name="Smith C.H."/>
        </authorList>
    </citation>
    <scope>NUCLEOTIDE SEQUENCE</scope>
    <source>
        <strain evidence="2">CHS0354</strain>
    </source>
</reference>
<keyword evidence="3" id="KW-1185">Reference proteome</keyword>
<comment type="caution">
    <text evidence="2">The sequence shown here is derived from an EMBL/GenBank/DDBJ whole genome shotgun (WGS) entry which is preliminary data.</text>
</comment>
<name>A0AAE0VLG3_9BIVA</name>
<gene>
    <name evidence="2" type="ORF">CHS0354_024747</name>
</gene>
<evidence type="ECO:0000256" key="1">
    <source>
        <dbReference type="SAM" id="MobiDB-lite"/>
    </source>
</evidence>
<dbReference type="Proteomes" id="UP001195483">
    <property type="component" value="Unassembled WGS sequence"/>
</dbReference>